<dbReference type="Pfam" id="PF00008">
    <property type="entry name" value="EGF"/>
    <property type="match status" value="9"/>
</dbReference>
<feature type="domain" description="HYR" evidence="13">
    <location>
        <begin position="2072"/>
        <end position="2158"/>
    </location>
</feature>
<proteinExistence type="predicted"/>
<feature type="disulfide bond" evidence="8">
    <location>
        <begin position="2533"/>
        <end position="2542"/>
    </location>
</feature>
<feature type="domain" description="HYR" evidence="13">
    <location>
        <begin position="1897"/>
        <end position="1983"/>
    </location>
</feature>
<evidence type="ECO:0008006" key="16">
    <source>
        <dbReference type="Google" id="ProtNLM"/>
    </source>
</evidence>
<feature type="domain" description="HYR" evidence="13">
    <location>
        <begin position="462"/>
        <end position="546"/>
    </location>
</feature>
<feature type="disulfide bond" evidence="8">
    <location>
        <begin position="3049"/>
        <end position="3058"/>
    </location>
</feature>
<protein>
    <recommendedName>
        <fullName evidence="16">Hyalin</fullName>
    </recommendedName>
</protein>
<keyword evidence="15" id="KW-1185">Reference proteome</keyword>
<keyword evidence="4 11" id="KW-0732">Signal</keyword>
<feature type="compositionally biased region" description="Low complexity" evidence="9">
    <location>
        <begin position="765"/>
        <end position="776"/>
    </location>
</feature>
<dbReference type="Gene3D" id="2.10.25.10">
    <property type="entry name" value="Laminin"/>
    <property type="match status" value="16"/>
</dbReference>
<evidence type="ECO:0000256" key="4">
    <source>
        <dbReference type="ARBA" id="ARBA00022729"/>
    </source>
</evidence>
<evidence type="ECO:0000256" key="1">
    <source>
        <dbReference type="ARBA" id="ARBA00004613"/>
    </source>
</evidence>
<keyword evidence="10" id="KW-0472">Membrane</keyword>
<feature type="domain" description="HYR" evidence="13">
    <location>
        <begin position="806"/>
        <end position="888"/>
    </location>
</feature>
<feature type="region of interest" description="Disordered" evidence="9">
    <location>
        <begin position="1255"/>
        <end position="1278"/>
    </location>
</feature>
<dbReference type="Pfam" id="PF02494">
    <property type="entry name" value="HYR"/>
    <property type="match status" value="26"/>
</dbReference>
<feature type="domain" description="EGF-like" evidence="12">
    <location>
        <begin position="3458"/>
        <end position="3494"/>
    </location>
</feature>
<evidence type="ECO:0000256" key="5">
    <source>
        <dbReference type="ARBA" id="ARBA00022737"/>
    </source>
</evidence>
<feature type="region of interest" description="Disordered" evidence="9">
    <location>
        <begin position="751"/>
        <end position="776"/>
    </location>
</feature>
<feature type="domain" description="HYR" evidence="13">
    <location>
        <begin position="1985"/>
        <end position="2071"/>
    </location>
</feature>
<feature type="domain" description="HYR" evidence="13">
    <location>
        <begin position="2638"/>
        <end position="2718"/>
    </location>
</feature>
<feature type="disulfide bond" evidence="8">
    <location>
        <begin position="3830"/>
        <end position="3839"/>
    </location>
</feature>
<dbReference type="FunFam" id="2.10.25.10:FF:000095">
    <property type="entry name" value="Notch, isoform B"/>
    <property type="match status" value="1"/>
</dbReference>
<dbReference type="GO" id="GO:0005509">
    <property type="term" value="F:calcium ion binding"/>
    <property type="evidence" value="ECO:0007669"/>
    <property type="project" value="InterPro"/>
</dbReference>
<evidence type="ECO:0000259" key="13">
    <source>
        <dbReference type="PROSITE" id="PS50825"/>
    </source>
</evidence>
<reference evidence="14" key="1">
    <citation type="submission" date="2022-11" db="UniProtKB">
        <authorList>
            <consortium name="EnsemblMetazoa"/>
        </authorList>
    </citation>
    <scope>IDENTIFICATION</scope>
</reference>
<feature type="disulfide bond" evidence="8">
    <location>
        <begin position="2624"/>
        <end position="2633"/>
    </location>
</feature>
<feature type="domain" description="EGF-like" evidence="12">
    <location>
        <begin position="2498"/>
        <end position="2543"/>
    </location>
</feature>
<feature type="signal peptide" evidence="11">
    <location>
        <begin position="1"/>
        <end position="25"/>
    </location>
</feature>
<feature type="disulfide bond" evidence="8">
    <location>
        <begin position="3484"/>
        <end position="3493"/>
    </location>
</feature>
<feature type="domain" description="EGF-like" evidence="12">
    <location>
        <begin position="2598"/>
        <end position="2634"/>
    </location>
</feature>
<feature type="disulfide bond" evidence="8">
    <location>
        <begin position="3747"/>
        <end position="3756"/>
    </location>
</feature>
<feature type="transmembrane region" description="Helical" evidence="10">
    <location>
        <begin position="3879"/>
        <end position="3900"/>
    </location>
</feature>
<keyword evidence="10" id="KW-0812">Transmembrane</keyword>
<comment type="subcellular location">
    <subcellularLocation>
        <location evidence="1">Secreted</location>
    </subcellularLocation>
</comment>
<feature type="compositionally biased region" description="Polar residues" evidence="9">
    <location>
        <begin position="1087"/>
        <end position="1100"/>
    </location>
</feature>
<dbReference type="CDD" id="cd00054">
    <property type="entry name" value="EGF_CA"/>
    <property type="match status" value="13"/>
</dbReference>
<feature type="disulfide bond" evidence="8">
    <location>
        <begin position="3349"/>
        <end position="3358"/>
    </location>
</feature>
<dbReference type="OMA" id="CNFIVQV"/>
<feature type="domain" description="EGF-like" evidence="12">
    <location>
        <begin position="2366"/>
        <end position="2405"/>
    </location>
</feature>
<feature type="disulfide bond" evidence="8">
    <location>
        <begin position="3616"/>
        <end position="3625"/>
    </location>
</feature>
<feature type="domain" description="HYR" evidence="13">
    <location>
        <begin position="1225"/>
        <end position="1308"/>
    </location>
</feature>
<feature type="domain" description="HYR" evidence="13">
    <location>
        <begin position="214"/>
        <end position="290"/>
    </location>
</feature>
<feature type="region of interest" description="Disordered" evidence="9">
    <location>
        <begin position="1087"/>
        <end position="1112"/>
    </location>
</feature>
<evidence type="ECO:0000256" key="9">
    <source>
        <dbReference type="SAM" id="MobiDB-lite"/>
    </source>
</evidence>
<feature type="domain" description="HYR" evidence="13">
    <location>
        <begin position="1142"/>
        <end position="1224"/>
    </location>
</feature>
<dbReference type="GeneID" id="119737309"/>
<feature type="domain" description="EGF-like" evidence="12">
    <location>
        <begin position="3721"/>
        <end position="3757"/>
    </location>
</feature>
<dbReference type="FunFam" id="2.10.25.10:FF:000230">
    <property type="entry name" value="Delta-like protein"/>
    <property type="match status" value="1"/>
</dbReference>
<keyword evidence="7" id="KW-0325">Glycoprotein</keyword>
<keyword evidence="3 8" id="KW-0245">EGF-like domain</keyword>
<dbReference type="Pfam" id="PF12661">
    <property type="entry name" value="hEGF"/>
    <property type="match status" value="1"/>
</dbReference>
<feature type="domain" description="EGF-like" evidence="12">
    <location>
        <begin position="3590"/>
        <end position="3626"/>
    </location>
</feature>
<feature type="domain" description="EGF-like" evidence="12">
    <location>
        <begin position="3023"/>
        <end position="3059"/>
    </location>
</feature>
<feature type="disulfide bond" evidence="8">
    <location>
        <begin position="2395"/>
        <end position="2404"/>
    </location>
</feature>
<dbReference type="OrthoDB" id="283575at2759"/>
<feature type="compositionally biased region" description="Low complexity" evidence="9">
    <location>
        <begin position="1269"/>
        <end position="1278"/>
    </location>
</feature>
<comment type="caution">
    <text evidence="8">Lacks conserved residue(s) required for the propagation of feature annotation.</text>
</comment>
<keyword evidence="10" id="KW-1133">Transmembrane helix</keyword>
<dbReference type="PROSITE" id="PS50825">
    <property type="entry name" value="HYR"/>
    <property type="match status" value="28"/>
</dbReference>
<feature type="disulfide bond" evidence="8">
    <location>
        <begin position="2437"/>
        <end position="2446"/>
    </location>
</feature>
<dbReference type="PROSITE" id="PS50026">
    <property type="entry name" value="EGF_3"/>
    <property type="match status" value="16"/>
</dbReference>
<keyword evidence="2" id="KW-0964">Secreted</keyword>
<evidence type="ECO:0000256" key="7">
    <source>
        <dbReference type="ARBA" id="ARBA00023180"/>
    </source>
</evidence>
<dbReference type="Proteomes" id="UP000887568">
    <property type="component" value="Unplaced"/>
</dbReference>
<keyword evidence="5" id="KW-0677">Repeat</keyword>
<dbReference type="PROSITE" id="PS01186">
    <property type="entry name" value="EGF_2"/>
    <property type="match status" value="10"/>
</dbReference>
<feature type="compositionally biased region" description="Low complexity" evidence="9">
    <location>
        <begin position="1437"/>
        <end position="1446"/>
    </location>
</feature>
<feature type="domain" description="HYR" evidence="13">
    <location>
        <begin position="721"/>
        <end position="804"/>
    </location>
</feature>
<dbReference type="GO" id="GO:0005886">
    <property type="term" value="C:plasma membrane"/>
    <property type="evidence" value="ECO:0007669"/>
    <property type="project" value="UniProtKB-ARBA"/>
</dbReference>
<dbReference type="SMART" id="SM00179">
    <property type="entry name" value="EGF_CA"/>
    <property type="match status" value="11"/>
</dbReference>
<feature type="domain" description="HYR" evidence="13">
    <location>
        <begin position="1057"/>
        <end position="1140"/>
    </location>
</feature>
<name>A0A914AUN4_PATMI</name>
<feature type="disulfide bond" evidence="8">
    <location>
        <begin position="2917"/>
        <end position="2926"/>
    </location>
</feature>
<dbReference type="InterPro" id="IPR001881">
    <property type="entry name" value="EGF-like_Ca-bd_dom"/>
</dbReference>
<feature type="region of interest" description="Disordered" evidence="9">
    <location>
        <begin position="1423"/>
        <end position="1446"/>
    </location>
</feature>
<feature type="disulfide bond" evidence="8">
    <location>
        <begin position="2461"/>
        <end position="2478"/>
    </location>
</feature>
<feature type="domain" description="EGF-like" evidence="12">
    <location>
        <begin position="2551"/>
        <end position="2595"/>
    </location>
</feature>
<evidence type="ECO:0000256" key="10">
    <source>
        <dbReference type="SAM" id="Phobius"/>
    </source>
</evidence>
<feature type="disulfide bond" evidence="8">
    <location>
        <begin position="2272"/>
        <end position="2281"/>
    </location>
</feature>
<dbReference type="PANTHER" id="PTHR24273:SF32">
    <property type="entry name" value="HYALIN"/>
    <property type="match status" value="1"/>
</dbReference>
<evidence type="ECO:0000313" key="14">
    <source>
        <dbReference type="EnsemblMetazoa" id="XP_038067477.1"/>
    </source>
</evidence>
<evidence type="ECO:0000313" key="15">
    <source>
        <dbReference type="Proteomes" id="UP000887568"/>
    </source>
</evidence>
<dbReference type="GO" id="GO:0042063">
    <property type="term" value="P:gliogenesis"/>
    <property type="evidence" value="ECO:0007669"/>
    <property type="project" value="UniProtKB-ARBA"/>
</dbReference>
<feature type="domain" description="HYR" evidence="13">
    <location>
        <begin position="291"/>
        <end position="373"/>
    </location>
</feature>
<feature type="domain" description="HYR" evidence="13">
    <location>
        <begin position="1561"/>
        <end position="1644"/>
    </location>
</feature>
<feature type="domain" description="HYR" evidence="13">
    <location>
        <begin position="126"/>
        <end position="211"/>
    </location>
</feature>
<dbReference type="FunFam" id="2.10.25.10:FF:000012">
    <property type="entry name" value="Delta-like protein"/>
    <property type="match status" value="1"/>
</dbReference>
<feature type="domain" description="HYR" evidence="13">
    <location>
        <begin position="26"/>
        <end position="124"/>
    </location>
</feature>
<feature type="compositionally biased region" description="Polar residues" evidence="9">
    <location>
        <begin position="919"/>
        <end position="932"/>
    </location>
</feature>
<sequence>MAATGYLSVAAVLLTVACMTKPALSQDVVPPQLFGCSVVDIAGTPVSTTAQTSTGTWQTPSGFNLQPGQSFTTPFETANIYGQLSGTTPFNYGFTTVGYRFVDNPPTSPPQNNAYCTFFVRVGVNNDGTIPTVLNCPGSITQPIASSQTTAAVSWTEPTATDNNGVVRRSWRSHAPNTAFPVGTTQVTYQWIDPSNANSQAQCMFTVTVSTTGTDGVVPSLTCPADVVASAGGIATWTPPTPTDASGIVSTTSTLTPGSVVQEGFTTVTYNTVDGTGNRASCSFIVRRIPSDQYSPVITSCPTNIDQTVTSGTSGFVTWTEPTAYDDGGHVRLVMQTHSPNTAFPVGTTPVEYRFQDTREQVARCVFTVVITVTGGDTTPPTFTNCPTTSQVFTITSGSTAFVSWAVPQATDNQGTPTVTQIQGVSPGTNLAAGQYTIRYQAQDAAGNNAFCMFTVLVQQGGDTTPPTFTNCPTTSQVFTITSGSTAFVSWAVPQATDNQGTPTVTQIQGVSPGTNLAAGQYTIRYQAQDAAGNNAFCMFTVLVQQAAIFEITCRASLDIITSTAQTIQLEQPLVSGNTGAVTFVYTAISGGTTVPVTNNMVTVGSPSSTNVFIVGTDTQSGRTDSCSYTITVGAGDTTPPSIFCPTVADVTVSTGNNNGATVTWATPQASDNSGTPTVALFPPTQSGPGSFFVFGSYTITYRATDAVGLTADCSVTFSVVDRVNPVPNCPANIMQAIGVNQNIVTWPTPSGSDNSQVTPTIARTSGPPSGSTFTPGTTTTIVYTATDQAGNSGTCSFTVQITGDTTPPSIFCPTVADVTVSTGNNNGATVNWATPPAFDDIGTPTVALFPPTQNGPGSFFVFGSYTITYRATNAAGLTTDCSVTFSVVDRVNPVPNCPANIMQAIGVNQNIVTWPTPSGSDNSQVTPTIARTSGPPSGSTFTPGTTTTIVYTATDQAGNSGTCSFTVQITGDTTPPSIFCPTVADVTVSTGNNNGATVNWATPPAFDDIGTPTVALFPPTQNGPGSFFVFGSYTITYRATNAAGLTTDCSVTFSVVDRVNPVPNCPANIMQAIGVNQNIVTWPTPSGSDNSQVTPTIARTSGPPSGSTFTPGTTTTIVYTATDQAGNSGTCSFTVQITGDTTPPSIFCPTVADVTVSTGNNNGATVNWATPPAFDDIGTPTVALFPPTQNGPGSFFVFGSYTITYRATNAAGLTTDCSVTFSVVDRVNPVPNCPANIMQAIGVNQNIVTWPTPSGSDNSQVTPTIAQTSGPTSGSTFTPGTTTTIVYTATDQAGNSGTCSFTVQITGDTTPPSIFCPTVADVTVSTGNDNGATVNWATPPAFDDFGTPTVALFPPTQNGPGSFFVFGSYTITYRATNAAGLTTDCSVTFSVVDRVNPVPNCPANIMQAIGVNQNIVTWPTPSGSDNSQVTPTIAQTSGPTSGSTFTPGTTTTIVYTATDQAGNSGTCSFTVQITGDTTPPSIFCPTVADVTVSTGNDNGATVNWATPPAFDDFGTPTVALFPNTQNGPGSFFVFGSYTITYRATNAAGLTTDCSVTFSVVDRVNPVPNCPANIMQAIGVNQNIVTWPTPSGSDNSQVTPTITQTSGPTSGSTFTPGTTTTIVYTATDQAGNSGTCSFTVQITGDTTPPQIFCPTVADVLVSTGTDNGATVNWATPQAFDDFGTPTVALFPNTQNGPGSFFVFGSYAITYRATNAAGLTADCDVTFSVVDRVPPVITCPINVQQEAGINGNRVVWTPATATDNTLLTPTVTKVQGPDSGSVFTPGTTTVIVYTATDVNGNSASCTFSVEITNDVTSPTITCPVVPDVVINTGTADGATVNWATPSAFDNNGVPTVALFPPGQSGPGTFFRFGSYSITYRATDQAGNIADCTITFAVVDRVPPVFVCPTTPVTETIPVGSNQVVIQFPTPTATDNSGFPPTVRLQDGSQGPGQPYGPGTFTVTYVATDGAGNEALCSFPVTVQPGVDITPPVVTVCPANIVRTVELGSGDTVQVTWDLPTATDDSGSPVNVVLQTGLAPGSSFSAGVYEIVYRISDNSGNFVNCEFCVVVNTVDRMNPSITCPADITRTVELGTASGSLVSWQQPTVGDSSGGPVFVTLLTDRPSGSYFPAGAPIVVSYQAADVTGNTDTCSFTVTVTVVDTTAPVFTYCPSTIQYSVLDFPAEGILVSWAEPQFYDASNSATISDRTPAAGTRFTNPSTQVSYTVRDAGGRTAVCSFQVNIFVQNPCTVSPCQNGGNCVPTGRGTNDYNCVCPPCFSGQNCQLGVNPCANNMCASGSVCVPVAGSCVDYTCQCSTCNYGRFCDQQVDACANHKCENGGVCSAFGSSCLQYSCACSGCFRGATCNEVFNPCSASPCQNSGVCSAVQNSCTAYSCRCLGCFTGYNCQLAVPSLCLPNPCQNNGVCMLRANTCYDYVCQCSSGFTGLHCEAIIMRSNPCNSFPCLNGADCINMDGDFAYTCKCQSGYTGINCGVSISDVGAASACASNPCQSGSTCSNSYHSSSPQIYQAQYVCNCNTFLTGMNCNTPTTNAPTMNVCGSLPRPCANGGTCNNIYNSYLQSVDYWCRCQPSFFGQHCEIPYANPCVPNPCLNGGTCSSSDRSFTCQCAAGFSGNLCETQAGDTTPPQVFNCPSDFAFDAGSQSVVNVPWTEPQVFGGTLFYQTHTPNSTPFQTGTSTRVIYVFADAAGNLAKCSFNVLVTGSAVTDNSMPSITCPNAPTAIISGDATTVRVTWSPPIASDNQGPPLVSSDRLSGSPFPEGMTPVTYTATDYSGNRATCTFQVTVTRQGGFTVQCPNPVSIPADAGQDCTTYTLPNPTYSNNVGAVTLGYRLIGGSATGQNFYTTLPFSGSFRYRAVDSNGNVAECTFVLSITPGVDPCSPNPCQNGGQCSVAVNTFSCQCPTGFTGTTCENPTGGFQITCQPQVSVSGTPNSPVNVNIPEPTAFGNTGQVFYTFVANNVQISNPRAYQVTAPASGQFTVPVSVTAFDSGTNQQRTCQINIVVTAAGVTPCAINPCQNGGTCNVNGNTFSCTCAGGFSGTTCTIPPTGFQITCQAPVSVSGTPGSTVTVQLPEPTATGNTGTVTFFFFADGVQVNSPMMYQASVPASGQTTVNLQIYGVDSATSQTTNCMTQVIVTGGGVSPCASGPCLNGGTCNVQGQAWTCTCPTGFSGSNCQLDPCSVAPCLNGGVCSVNGNTFSCACQNGFTGDICQTAPGGFQITCQPQVSVSGTPNSPVSVNIPQPTASGNTGQVFYTYRVNNVQISNPRAYQVTAPASGQSTVPVSVTAFEAGTNQQRTCQINIVVTASGVNPCAINPCQNGGTCNVNGNTFSCICAGGFSGSTCTIPPTGFQITCQAPVTVSGTPGSTITVQLPEPTATGNTGTVAFFFFADGAQVNSPMMYQASVPAFAGQSNTVSVLIYGRDSVTGTTRDCMTDVIVTASGSTNPCTINPCQNGGTCSVNGNTFSCTCAAGFSGTTCTIPTTGFQITCQPQVSVSGTAGSTVNVNIPEPTASGNTGQVFYNYRVNNVIISNPRAYQVTAPASGQSTVPVSVTAFDGGSSQQRTCQINIVVTAAGVNPCAINPCQNGGTCNVNGNTFSCTCAAGFSGSTCTQITSFQITCQPQVSVSGTPGSAVSVNIPEPTASGNTQQVFYTYVANNVQISTPRSYQVIVPASGQSTVPVSVTAFQSGTTQQRTCQINIVVTAVAGGPCNPSPCQNGGTCNVVGTSFMCTCTSAWVESICATPNPCNSNPCPAVDMECYYAQNSYVCGPAQTGRRRRDAAEGDVSLCDQYPCFNNGTCVSGVDEEIGDYMRCDCAPGWVGPSCEQEQVELDQPDRPSWMIQQPPDWMDHSPARWGKEKLGMHWMMVGVIAILALVVVLMACAFMRLTPRKRSRFDGVKLIH</sequence>
<feature type="compositionally biased region" description="Polar residues" evidence="9">
    <location>
        <begin position="1255"/>
        <end position="1268"/>
    </location>
</feature>
<keyword evidence="6 8" id="KW-1015">Disulfide bond</keyword>
<feature type="domain" description="HYR" evidence="13">
    <location>
        <begin position="1310"/>
        <end position="1392"/>
    </location>
</feature>
<feature type="domain" description="HYR" evidence="13">
    <location>
        <begin position="2805"/>
        <end position="2890"/>
    </location>
</feature>
<evidence type="ECO:0000256" key="6">
    <source>
        <dbReference type="ARBA" id="ARBA00023157"/>
    </source>
</evidence>
<dbReference type="SMART" id="SM00181">
    <property type="entry name" value="EGF"/>
    <property type="match status" value="17"/>
</dbReference>
<feature type="region of interest" description="Disordered" evidence="9">
    <location>
        <begin position="1591"/>
        <end position="1614"/>
    </location>
</feature>
<evidence type="ECO:0000256" key="8">
    <source>
        <dbReference type="PROSITE-ProRule" id="PRU00076"/>
    </source>
</evidence>
<evidence type="ECO:0000256" key="11">
    <source>
        <dbReference type="SAM" id="SignalP"/>
    </source>
</evidence>
<dbReference type="FunFam" id="2.10.25.10:FF:000045">
    <property type="entry name" value="Slit guidance ligand 2"/>
    <property type="match status" value="1"/>
</dbReference>
<dbReference type="InterPro" id="IPR003410">
    <property type="entry name" value="HYR_dom"/>
</dbReference>
<feature type="domain" description="HYR" evidence="13">
    <location>
        <begin position="1729"/>
        <end position="1812"/>
    </location>
</feature>
<feature type="domain" description="EGF-like" evidence="12">
    <location>
        <begin position="2408"/>
        <end position="2447"/>
    </location>
</feature>
<evidence type="ECO:0000256" key="3">
    <source>
        <dbReference type="ARBA" id="ARBA00022536"/>
    </source>
</evidence>
<feature type="domain" description="EGF-like" evidence="12">
    <location>
        <begin position="3191"/>
        <end position="3227"/>
    </location>
</feature>
<dbReference type="EnsemblMetazoa" id="XM_038211549.1">
    <property type="protein sequence ID" value="XP_038067477.1"/>
    <property type="gene ID" value="LOC119737309"/>
</dbReference>
<feature type="compositionally biased region" description="Polar residues" evidence="9">
    <location>
        <begin position="751"/>
        <end position="764"/>
    </location>
</feature>
<dbReference type="GO" id="GO:0000902">
    <property type="term" value="P:cell morphogenesis"/>
    <property type="evidence" value="ECO:0007669"/>
    <property type="project" value="UniProtKB-ARBA"/>
</dbReference>
<dbReference type="GO" id="GO:0048666">
    <property type="term" value="P:neuron development"/>
    <property type="evidence" value="ECO:0007669"/>
    <property type="project" value="UniProtKB-ARBA"/>
</dbReference>
<evidence type="ECO:0000256" key="2">
    <source>
        <dbReference type="ARBA" id="ARBA00022525"/>
    </source>
</evidence>
<feature type="domain" description="HYR" evidence="13">
    <location>
        <begin position="2159"/>
        <end position="2243"/>
    </location>
</feature>
<organism evidence="14 15">
    <name type="scientific">Patiria miniata</name>
    <name type="common">Bat star</name>
    <name type="synonym">Asterina miniata</name>
    <dbReference type="NCBI Taxonomy" id="46514"/>
    <lineage>
        <taxon>Eukaryota</taxon>
        <taxon>Metazoa</taxon>
        <taxon>Echinodermata</taxon>
        <taxon>Eleutherozoa</taxon>
        <taxon>Asterozoa</taxon>
        <taxon>Asteroidea</taxon>
        <taxon>Valvatacea</taxon>
        <taxon>Valvatida</taxon>
        <taxon>Asterinidae</taxon>
        <taxon>Patiria</taxon>
    </lineage>
</organism>
<feature type="disulfide bond" evidence="8">
    <location>
        <begin position="2585"/>
        <end position="2594"/>
    </location>
</feature>
<feature type="domain" description="EGF-like" evidence="12">
    <location>
        <begin position="3155"/>
        <end position="3188"/>
    </location>
</feature>
<feature type="domain" description="HYR" evidence="13">
    <location>
        <begin position="1478"/>
        <end position="1560"/>
    </location>
</feature>
<dbReference type="SUPFAM" id="SSF57196">
    <property type="entry name" value="EGF/Laminin"/>
    <property type="match status" value="13"/>
</dbReference>
<feature type="region of interest" description="Disordered" evidence="9">
    <location>
        <begin position="2752"/>
        <end position="2771"/>
    </location>
</feature>
<feature type="disulfide bond" evidence="8">
    <location>
        <begin position="3217"/>
        <end position="3226"/>
    </location>
</feature>
<feature type="domain" description="EGF-like" evidence="12">
    <location>
        <begin position="2891"/>
        <end position="2927"/>
    </location>
</feature>
<accession>A0A914AUN4</accession>
<feature type="domain" description="HYR" evidence="13">
    <location>
        <begin position="1814"/>
        <end position="1896"/>
    </location>
</feature>
<feature type="compositionally biased region" description="Low complexity" evidence="9">
    <location>
        <begin position="1599"/>
        <end position="1614"/>
    </location>
</feature>
<feature type="domain" description="HYR" evidence="13">
    <location>
        <begin position="376"/>
        <end position="460"/>
    </location>
</feature>
<dbReference type="GO" id="GO:0005576">
    <property type="term" value="C:extracellular region"/>
    <property type="evidence" value="ECO:0007669"/>
    <property type="project" value="UniProtKB-SubCell"/>
</dbReference>
<feature type="disulfide bond" evidence="8">
    <location>
        <begin position="2480"/>
        <end position="2489"/>
    </location>
</feature>
<feature type="domain" description="EGF-like" evidence="12">
    <location>
        <begin position="3323"/>
        <end position="3359"/>
    </location>
</feature>
<feature type="domain" description="EGF-like" evidence="12">
    <location>
        <begin position="2243"/>
        <end position="2282"/>
    </location>
</feature>
<feature type="domain" description="EGF-like" evidence="12">
    <location>
        <begin position="2452"/>
        <end position="2490"/>
    </location>
</feature>
<dbReference type="RefSeq" id="XP_038067477.1">
    <property type="nucleotide sequence ID" value="XM_038211549.1"/>
</dbReference>
<feature type="domain" description="HYR" evidence="13">
    <location>
        <begin position="974"/>
        <end position="1056"/>
    </location>
</feature>
<feature type="domain" description="HYR" evidence="13">
    <location>
        <begin position="636"/>
        <end position="720"/>
    </location>
</feature>
<dbReference type="PROSITE" id="PS00022">
    <property type="entry name" value="EGF_1"/>
    <property type="match status" value="16"/>
</dbReference>
<feature type="domain" description="EGF-like" evidence="12">
    <location>
        <begin position="3799"/>
        <end position="3840"/>
    </location>
</feature>
<feature type="compositionally biased region" description="Polar residues" evidence="9">
    <location>
        <begin position="1423"/>
        <end position="1436"/>
    </location>
</feature>
<feature type="region of interest" description="Disordered" evidence="9">
    <location>
        <begin position="919"/>
        <end position="944"/>
    </location>
</feature>
<dbReference type="InterPro" id="IPR000742">
    <property type="entry name" value="EGF"/>
</dbReference>
<feature type="domain" description="HYR" evidence="13">
    <location>
        <begin position="889"/>
        <end position="972"/>
    </location>
</feature>
<evidence type="ECO:0000259" key="12">
    <source>
        <dbReference type="PROSITE" id="PS50026"/>
    </source>
</evidence>
<dbReference type="InterPro" id="IPR013032">
    <property type="entry name" value="EGF-like_CS"/>
</dbReference>
<dbReference type="PANTHER" id="PTHR24273">
    <property type="entry name" value="FI04643P-RELATED"/>
    <property type="match status" value="1"/>
</dbReference>
<feature type="compositionally biased region" description="Low complexity" evidence="9">
    <location>
        <begin position="1101"/>
        <end position="1112"/>
    </location>
</feature>
<feature type="compositionally biased region" description="Low complexity" evidence="9">
    <location>
        <begin position="933"/>
        <end position="944"/>
    </location>
</feature>
<feature type="domain" description="HYR" evidence="13">
    <location>
        <begin position="2722"/>
        <end position="2803"/>
    </location>
</feature>
<feature type="chain" id="PRO_5037157014" description="Hyalin" evidence="11">
    <location>
        <begin position="26"/>
        <end position="3917"/>
    </location>
</feature>
<feature type="domain" description="HYR" evidence="13">
    <location>
        <begin position="1646"/>
        <end position="1728"/>
    </location>
</feature>
<feature type="domain" description="HYR" evidence="13">
    <location>
        <begin position="1393"/>
        <end position="1476"/>
    </location>
</feature>